<dbReference type="Gene3D" id="3.40.50.1700">
    <property type="entry name" value="Glycoside hydrolase family 3 C-terminal domain"/>
    <property type="match status" value="1"/>
</dbReference>
<sequence length="206" mass="22943">MEPYTDAILFTWWLGTEAGNAIADVLTGKYNPSAKLPMTFPRNVGQCPLYYNHKSTGRAWAPNNPWVSGYMDESVLPAYAFGYGLSYTTFDIAAPALIKQQYKSGEYIILTTMVKNTGSYSGKETIQLYLQDVVSSLTRPVLELCGIKQVELAPGEIEEVKFILSTEELGFFNAEKKFVTEPGEFKLFVGNSSDNLKAVSFELIEK</sequence>
<dbReference type="SUPFAM" id="SSF52279">
    <property type="entry name" value="Beta-D-glucan exohydrolase, C-terminal domain"/>
    <property type="match status" value="1"/>
</dbReference>
<name>A0AAW6FYS9_BACUN</name>
<gene>
    <name evidence="4" type="ORF">POY80_08435</name>
</gene>
<dbReference type="SMART" id="SM01217">
    <property type="entry name" value="Fn3_like"/>
    <property type="match status" value="1"/>
</dbReference>
<dbReference type="InterPro" id="IPR036881">
    <property type="entry name" value="Glyco_hydro_3_C_sf"/>
</dbReference>
<dbReference type="FunFam" id="2.60.40.10:FF:000495">
    <property type="entry name" value="Periplasmic beta-glucosidase"/>
    <property type="match status" value="1"/>
</dbReference>
<dbReference type="PANTHER" id="PTHR42715">
    <property type="entry name" value="BETA-GLUCOSIDASE"/>
    <property type="match status" value="1"/>
</dbReference>
<dbReference type="InterPro" id="IPR026891">
    <property type="entry name" value="Fn3-like"/>
</dbReference>
<evidence type="ECO:0000259" key="3">
    <source>
        <dbReference type="SMART" id="SM01217"/>
    </source>
</evidence>
<dbReference type="GO" id="GO:0008422">
    <property type="term" value="F:beta-glucosidase activity"/>
    <property type="evidence" value="ECO:0007669"/>
    <property type="project" value="UniProtKB-ARBA"/>
</dbReference>
<dbReference type="InterPro" id="IPR013783">
    <property type="entry name" value="Ig-like_fold"/>
</dbReference>
<dbReference type="GO" id="GO:0005975">
    <property type="term" value="P:carbohydrate metabolic process"/>
    <property type="evidence" value="ECO:0007669"/>
    <property type="project" value="InterPro"/>
</dbReference>
<dbReference type="InterPro" id="IPR002772">
    <property type="entry name" value="Glyco_hydro_3_C"/>
</dbReference>
<dbReference type="RefSeq" id="WP_272197185.1">
    <property type="nucleotide sequence ID" value="NZ_JAQNQY010000007.1"/>
</dbReference>
<dbReference type="Pfam" id="PF14310">
    <property type="entry name" value="Fn3-like"/>
    <property type="match status" value="1"/>
</dbReference>
<dbReference type="Gene3D" id="2.60.40.10">
    <property type="entry name" value="Immunoglobulins"/>
    <property type="match status" value="1"/>
</dbReference>
<evidence type="ECO:0000313" key="4">
    <source>
        <dbReference type="EMBL" id="MDC1752468.1"/>
    </source>
</evidence>
<dbReference type="Proteomes" id="UP001218502">
    <property type="component" value="Unassembled WGS sequence"/>
</dbReference>
<comment type="similarity">
    <text evidence="1">Belongs to the glycosyl hydrolase 3 family.</text>
</comment>
<evidence type="ECO:0000313" key="5">
    <source>
        <dbReference type="Proteomes" id="UP001218502"/>
    </source>
</evidence>
<organism evidence="4 5">
    <name type="scientific">Bacteroides uniformis</name>
    <dbReference type="NCBI Taxonomy" id="820"/>
    <lineage>
        <taxon>Bacteria</taxon>
        <taxon>Pseudomonadati</taxon>
        <taxon>Bacteroidota</taxon>
        <taxon>Bacteroidia</taxon>
        <taxon>Bacteroidales</taxon>
        <taxon>Bacteroidaceae</taxon>
        <taxon>Bacteroides</taxon>
    </lineage>
</organism>
<dbReference type="InterPro" id="IPR050288">
    <property type="entry name" value="Cellulose_deg_GH3"/>
</dbReference>
<evidence type="ECO:0000256" key="2">
    <source>
        <dbReference type="ARBA" id="ARBA00022801"/>
    </source>
</evidence>
<accession>A0AAW6FYS9</accession>
<keyword evidence="2 4" id="KW-0378">Hydrolase</keyword>
<evidence type="ECO:0000256" key="1">
    <source>
        <dbReference type="ARBA" id="ARBA00005336"/>
    </source>
</evidence>
<dbReference type="AlphaFoldDB" id="A0AAW6FYS9"/>
<proteinExistence type="inferred from homology"/>
<dbReference type="EMBL" id="JAQNQY010000007">
    <property type="protein sequence ID" value="MDC1752468.1"/>
    <property type="molecule type" value="Genomic_DNA"/>
</dbReference>
<dbReference type="PANTHER" id="PTHR42715:SF10">
    <property type="entry name" value="BETA-GLUCOSIDASE"/>
    <property type="match status" value="1"/>
</dbReference>
<reference evidence="4" key="1">
    <citation type="submission" date="2022-10" db="EMBL/GenBank/DDBJ databases">
        <title>Human gut microbiome strain richness.</title>
        <authorList>
            <person name="Chen-Liaw A."/>
        </authorList>
    </citation>
    <scope>NUCLEOTIDE SEQUENCE</scope>
    <source>
        <strain evidence="4">A1_m1001262Bd0_191120</strain>
    </source>
</reference>
<dbReference type="Pfam" id="PF01915">
    <property type="entry name" value="Glyco_hydro_3_C"/>
    <property type="match status" value="1"/>
</dbReference>
<comment type="caution">
    <text evidence="4">The sequence shown here is derived from an EMBL/GenBank/DDBJ whole genome shotgun (WGS) entry which is preliminary data.</text>
</comment>
<feature type="domain" description="Fibronectin type III-like" evidence="3">
    <location>
        <begin position="124"/>
        <end position="193"/>
    </location>
</feature>
<protein>
    <submittedName>
        <fullName evidence="4">Glycoside hydrolase family 3 C-terminal domain-containing protein</fullName>
    </submittedName>
</protein>